<accession>A0A8H4LC86</accession>
<feature type="chain" id="PRO_5034188306" evidence="1">
    <location>
        <begin position="19"/>
        <end position="136"/>
    </location>
</feature>
<dbReference type="InterPro" id="IPR053024">
    <property type="entry name" value="Fungal_surface_NADase"/>
</dbReference>
<dbReference type="Proteomes" id="UP000554235">
    <property type="component" value="Unassembled WGS sequence"/>
</dbReference>
<name>A0A8H4LC86_9HYPO</name>
<dbReference type="PANTHER" id="PTHR42059">
    <property type="entry name" value="TNT DOMAIN-CONTAINING PROTEIN"/>
    <property type="match status" value="1"/>
</dbReference>
<dbReference type="PANTHER" id="PTHR42059:SF1">
    <property type="entry name" value="TNT DOMAIN-CONTAINING PROTEIN"/>
    <property type="match status" value="1"/>
</dbReference>
<organism evidence="2 3">
    <name type="scientific">Fusarium albosuccineum</name>
    <dbReference type="NCBI Taxonomy" id="1237068"/>
    <lineage>
        <taxon>Eukaryota</taxon>
        <taxon>Fungi</taxon>
        <taxon>Dikarya</taxon>
        <taxon>Ascomycota</taxon>
        <taxon>Pezizomycotina</taxon>
        <taxon>Sordariomycetes</taxon>
        <taxon>Hypocreomycetidae</taxon>
        <taxon>Hypocreales</taxon>
        <taxon>Nectriaceae</taxon>
        <taxon>Fusarium</taxon>
        <taxon>Fusarium decemcellulare species complex</taxon>
    </lineage>
</organism>
<comment type="caution">
    <text evidence="2">The sequence shown here is derived from an EMBL/GenBank/DDBJ whole genome shotgun (WGS) entry which is preliminary data.</text>
</comment>
<feature type="non-terminal residue" evidence="2">
    <location>
        <position position="136"/>
    </location>
</feature>
<dbReference type="AlphaFoldDB" id="A0A8H4LC86"/>
<proteinExistence type="predicted"/>
<sequence>MLPSLILSSLMGLSLTSAFPLEPEEPITEGACDCSGAWVQRSDNKDYICGDWRLGPTELPRKLPLGTFIANYDRFGGLSPNEFLKLWWNDTKVDGREAGWKYPEKNGFELDEDELPIRALVNLQPGTFVDRFGYPT</sequence>
<evidence type="ECO:0000313" key="3">
    <source>
        <dbReference type="Proteomes" id="UP000554235"/>
    </source>
</evidence>
<gene>
    <name evidence="2" type="ORF">FALBO_6899</name>
</gene>
<reference evidence="2 3" key="1">
    <citation type="submission" date="2020-01" db="EMBL/GenBank/DDBJ databases">
        <title>Identification and distribution of gene clusters putatively required for synthesis of sphingolipid metabolism inhibitors in phylogenetically diverse species of the filamentous fungus Fusarium.</title>
        <authorList>
            <person name="Kim H.-S."/>
            <person name="Busman M."/>
            <person name="Brown D.W."/>
            <person name="Divon H."/>
            <person name="Uhlig S."/>
            <person name="Proctor R.H."/>
        </authorList>
    </citation>
    <scope>NUCLEOTIDE SEQUENCE [LARGE SCALE GENOMIC DNA]</scope>
    <source>
        <strain evidence="2 3">NRRL 20459</strain>
    </source>
</reference>
<keyword evidence="3" id="KW-1185">Reference proteome</keyword>
<dbReference type="EMBL" id="JAADYS010000909">
    <property type="protein sequence ID" value="KAF4466241.1"/>
    <property type="molecule type" value="Genomic_DNA"/>
</dbReference>
<feature type="signal peptide" evidence="1">
    <location>
        <begin position="1"/>
        <end position="18"/>
    </location>
</feature>
<dbReference type="OrthoDB" id="2923349at2759"/>
<protein>
    <submittedName>
        <fullName evidence="2">Uncharacterized protein</fullName>
    </submittedName>
</protein>
<keyword evidence="1" id="KW-0732">Signal</keyword>
<evidence type="ECO:0000256" key="1">
    <source>
        <dbReference type="SAM" id="SignalP"/>
    </source>
</evidence>
<evidence type="ECO:0000313" key="2">
    <source>
        <dbReference type="EMBL" id="KAF4466241.1"/>
    </source>
</evidence>